<dbReference type="PROSITE" id="PS50878">
    <property type="entry name" value="RT_POL"/>
    <property type="match status" value="1"/>
</dbReference>
<dbReference type="InterPro" id="IPR051083">
    <property type="entry name" value="GrpII_Intron_Splice-Mob/Def"/>
</dbReference>
<dbReference type="Pfam" id="PF00078">
    <property type="entry name" value="RVT_1"/>
    <property type="match status" value="1"/>
</dbReference>
<evidence type="ECO:0000313" key="2">
    <source>
        <dbReference type="EMBL" id="MDU9693765.1"/>
    </source>
</evidence>
<dbReference type="CDD" id="cd00085">
    <property type="entry name" value="HNHc"/>
    <property type="match status" value="1"/>
</dbReference>
<dbReference type="GO" id="GO:0003964">
    <property type="term" value="F:RNA-directed DNA polymerase activity"/>
    <property type="evidence" value="ECO:0007669"/>
    <property type="project" value="UniProtKB-KW"/>
</dbReference>
<name>A0AAX6NE30_PRIAR</name>
<gene>
    <name evidence="2" type="ORF">O0Q50_21545</name>
</gene>
<reference evidence="2" key="1">
    <citation type="journal article" date="2022" name="J Environ Chem Eng">
        <title>Biodegradation of petroleum oil using a constructed nonpathogenic and heavy metal-tolerant bacterial consortium isolated from marine sponges.</title>
        <authorList>
            <person name="Dechsakulwatana C."/>
            <person name="Rungsihiranrut A."/>
            <person name="Muangchinda C."/>
            <person name="Ningthoujam R."/>
            <person name="Klankeo P."/>
            <person name="Pinyakong O."/>
        </authorList>
    </citation>
    <scope>NUCLEOTIDE SEQUENCE</scope>
    <source>
        <strain evidence="2">TL01-2</strain>
    </source>
</reference>
<keyword evidence="2" id="KW-0695">RNA-directed DNA polymerase</keyword>
<dbReference type="InterPro" id="IPR024937">
    <property type="entry name" value="Domain_X"/>
</dbReference>
<dbReference type="EMBL" id="JAPTGD010000002">
    <property type="protein sequence ID" value="MDU9693765.1"/>
    <property type="molecule type" value="Genomic_DNA"/>
</dbReference>
<dbReference type="Pfam" id="PF21368">
    <property type="entry name" value="AI2M-like_HNH"/>
    <property type="match status" value="1"/>
</dbReference>
<sequence length="612" mass="71967">MQTPDIILGILSKNSQDDKYVFKDLYRYLYNKDFYIKAYAKINSNPGNMTPGTDNETIDGFSTEKVDALIKEIKDLSYQPKPARRTYIDKKNGGKRPLGIPSFKDKLVQEVVRAILEAIYDSNFDENSHAFRPNLSCKTLLNKVKLECTGIKWWVEGDIKGFFDNIDHHTLINILRRKIKDERFINLIWKFIKAGYCEDWKFHNTYSGTPQGGIISPILSNIYLDQLDKFMKDKMENFEKGKSRKRNSKHRQLEYQISKRKKVLKGSEVSTETKQTLIKEIKELEKVMKLTPSKDVMDTSFKRLKYYRYADDFIVGIIGSKEDAVKIKEEIKVFLNQELKLELSEEKTLITHWKDKFKFLGYEIYISQRRTPKKSESGKWTEATRGKCQLSLPFEAMREFLLNKDALVIEQDGKWRSERRKRLLTLSPLEIITTYNAEIRGLYNYYNLANNVYKLSGLHNIMLYSFLKTLANKHKCKSVSKLLSEYKTKYKNEGKIGVWHETKKGKKFRAFVPDKFNRLQDIRNDENDHPESIDELPTIQQYRGTTDLEKRLSASKCEWCSVTQGPMEVHHIRKMKELKGKAKWEIEMLGRKRKTMVLCRSCHKKLHRGELH</sequence>
<dbReference type="PANTHER" id="PTHR34047:SF8">
    <property type="entry name" value="PROTEIN YKFC"/>
    <property type="match status" value="1"/>
</dbReference>
<dbReference type="InterPro" id="IPR043502">
    <property type="entry name" value="DNA/RNA_pol_sf"/>
</dbReference>
<dbReference type="RefSeq" id="WP_316910984.1">
    <property type="nucleotide sequence ID" value="NZ_JAPTGD010000002.1"/>
</dbReference>
<proteinExistence type="predicted"/>
<dbReference type="InterPro" id="IPR003615">
    <property type="entry name" value="HNH_nuc"/>
</dbReference>
<evidence type="ECO:0000313" key="3">
    <source>
        <dbReference type="Proteomes" id="UP001269400"/>
    </source>
</evidence>
<keyword evidence="2" id="KW-0548">Nucleotidyltransferase</keyword>
<organism evidence="2 3">
    <name type="scientific">Priestia aryabhattai</name>
    <name type="common">Bacillus aryabhattai</name>
    <dbReference type="NCBI Taxonomy" id="412384"/>
    <lineage>
        <taxon>Bacteria</taxon>
        <taxon>Bacillati</taxon>
        <taxon>Bacillota</taxon>
        <taxon>Bacilli</taxon>
        <taxon>Bacillales</taxon>
        <taxon>Bacillaceae</taxon>
        <taxon>Priestia</taxon>
    </lineage>
</organism>
<dbReference type="GO" id="GO:0006397">
    <property type="term" value="P:mRNA processing"/>
    <property type="evidence" value="ECO:0007669"/>
    <property type="project" value="InterPro"/>
</dbReference>
<feature type="domain" description="Reverse transcriptase" evidence="1">
    <location>
        <begin position="69"/>
        <end position="364"/>
    </location>
</feature>
<protein>
    <submittedName>
        <fullName evidence="2">Reverse transcriptase domain-containing protein</fullName>
    </submittedName>
</protein>
<comment type="caution">
    <text evidence="2">The sequence shown here is derived from an EMBL/GenBank/DDBJ whole genome shotgun (WGS) entry which is preliminary data.</text>
</comment>
<dbReference type="CDD" id="cd01651">
    <property type="entry name" value="RT_G2_intron"/>
    <property type="match status" value="1"/>
</dbReference>
<keyword evidence="2" id="KW-0808">Transferase</keyword>
<dbReference type="SUPFAM" id="SSF56672">
    <property type="entry name" value="DNA/RNA polymerases"/>
    <property type="match status" value="1"/>
</dbReference>
<dbReference type="Proteomes" id="UP001269400">
    <property type="component" value="Unassembled WGS sequence"/>
</dbReference>
<accession>A0AAX6NE30</accession>
<dbReference type="InterPro" id="IPR000477">
    <property type="entry name" value="RT_dom"/>
</dbReference>
<dbReference type="AlphaFoldDB" id="A0AAX6NE30"/>
<dbReference type="InterPro" id="IPR049030">
    <property type="entry name" value="AI2M-like_HNH"/>
</dbReference>
<dbReference type="PANTHER" id="PTHR34047">
    <property type="entry name" value="NUCLEAR INTRON MATURASE 1, MITOCHONDRIAL-RELATED"/>
    <property type="match status" value="1"/>
</dbReference>
<reference evidence="2" key="2">
    <citation type="submission" date="2022-12" db="EMBL/GenBank/DDBJ databases">
        <authorList>
            <person name="Dechsakulwatana C."/>
            <person name="Rungsihiranrut A."/>
            <person name="Muangchinda C."/>
            <person name="Ningthoujam R."/>
            <person name="Klankeo P."/>
            <person name="Pinyakong O."/>
        </authorList>
    </citation>
    <scope>NUCLEOTIDE SEQUENCE</scope>
    <source>
        <strain evidence="2">TL01-2</strain>
    </source>
</reference>
<evidence type="ECO:0000259" key="1">
    <source>
        <dbReference type="PROSITE" id="PS50878"/>
    </source>
</evidence>
<dbReference type="Pfam" id="PF01348">
    <property type="entry name" value="Intron_maturas2"/>
    <property type="match status" value="1"/>
</dbReference>